<feature type="signal peptide" evidence="1">
    <location>
        <begin position="1"/>
        <end position="21"/>
    </location>
</feature>
<evidence type="ECO:0008006" key="4">
    <source>
        <dbReference type="Google" id="ProtNLM"/>
    </source>
</evidence>
<proteinExistence type="predicted"/>
<organism evidence="2 3">
    <name type="scientific">Metaplanococcus flavidus</name>
    <dbReference type="NCBI Taxonomy" id="569883"/>
    <lineage>
        <taxon>Bacteria</taxon>
        <taxon>Bacillati</taxon>
        <taxon>Bacillota</taxon>
        <taxon>Bacilli</taxon>
        <taxon>Bacillales</taxon>
        <taxon>Caryophanaceae</taxon>
        <taxon>Metaplanococcus</taxon>
    </lineage>
</organism>
<comment type="caution">
    <text evidence="2">The sequence shown here is derived from an EMBL/GenBank/DDBJ whole genome shotgun (WGS) entry which is preliminary data.</text>
</comment>
<feature type="chain" id="PRO_5045732796" description="EfeO-type cupredoxin-like domain-containing protein" evidence="1">
    <location>
        <begin position="22"/>
        <end position="139"/>
    </location>
</feature>
<protein>
    <recommendedName>
        <fullName evidence="4">EfeO-type cupredoxin-like domain-containing protein</fullName>
    </recommendedName>
</protein>
<keyword evidence="1" id="KW-0732">Signal</keyword>
<dbReference type="Proteomes" id="UP001597109">
    <property type="component" value="Unassembled WGS sequence"/>
</dbReference>
<name>A0ABW3LCI2_9BACL</name>
<sequence length="139" mass="15540">MRKIHLYLLIFLIALVGAACGESEPEQPEASETFIQVINNSARQITSIELKLYQNEKVQASPTAMNADESLIVMEDAVEFDILQQDIDFDEPVTIEAVAMINGVEESAGQTEPMELVPGESYQFELSGDEELHFREMTD</sequence>
<keyword evidence="3" id="KW-1185">Reference proteome</keyword>
<dbReference type="EMBL" id="JBHTKI010000020">
    <property type="protein sequence ID" value="MFD1032332.1"/>
    <property type="molecule type" value="Genomic_DNA"/>
</dbReference>
<dbReference type="PROSITE" id="PS51257">
    <property type="entry name" value="PROKAR_LIPOPROTEIN"/>
    <property type="match status" value="1"/>
</dbReference>
<evidence type="ECO:0000313" key="3">
    <source>
        <dbReference type="Proteomes" id="UP001597109"/>
    </source>
</evidence>
<gene>
    <name evidence="2" type="ORF">ACFQ1X_12905</name>
</gene>
<reference evidence="3" key="1">
    <citation type="journal article" date="2019" name="Int. J. Syst. Evol. Microbiol.">
        <title>The Global Catalogue of Microorganisms (GCM) 10K type strain sequencing project: providing services to taxonomists for standard genome sequencing and annotation.</title>
        <authorList>
            <consortium name="The Broad Institute Genomics Platform"/>
            <consortium name="The Broad Institute Genome Sequencing Center for Infectious Disease"/>
            <person name="Wu L."/>
            <person name="Ma J."/>
        </authorList>
    </citation>
    <scope>NUCLEOTIDE SEQUENCE [LARGE SCALE GENOMIC DNA]</scope>
    <source>
        <strain evidence="3">CCUG 56756</strain>
    </source>
</reference>
<evidence type="ECO:0000313" key="2">
    <source>
        <dbReference type="EMBL" id="MFD1032332.1"/>
    </source>
</evidence>
<dbReference type="RefSeq" id="WP_144840722.1">
    <property type="nucleotide sequence ID" value="NZ_JBHTKI010000020.1"/>
</dbReference>
<evidence type="ECO:0000256" key="1">
    <source>
        <dbReference type="SAM" id="SignalP"/>
    </source>
</evidence>
<accession>A0ABW3LCI2</accession>